<evidence type="ECO:0000313" key="2">
    <source>
        <dbReference type="EMBL" id="CAE6454910.1"/>
    </source>
</evidence>
<organism evidence="2 3">
    <name type="scientific">Rhizoctonia solani</name>
    <dbReference type="NCBI Taxonomy" id="456999"/>
    <lineage>
        <taxon>Eukaryota</taxon>
        <taxon>Fungi</taxon>
        <taxon>Dikarya</taxon>
        <taxon>Basidiomycota</taxon>
        <taxon>Agaricomycotina</taxon>
        <taxon>Agaricomycetes</taxon>
        <taxon>Cantharellales</taxon>
        <taxon>Ceratobasidiaceae</taxon>
        <taxon>Rhizoctonia</taxon>
    </lineage>
</organism>
<feature type="region of interest" description="Disordered" evidence="1">
    <location>
        <begin position="1"/>
        <end position="20"/>
    </location>
</feature>
<feature type="region of interest" description="Disordered" evidence="1">
    <location>
        <begin position="186"/>
        <end position="205"/>
    </location>
</feature>
<proteinExistence type="predicted"/>
<evidence type="ECO:0000313" key="3">
    <source>
        <dbReference type="Proteomes" id="UP000663846"/>
    </source>
</evidence>
<sequence>MGLLGSGYKDTSDTPETPQSLLTNEYTYTPPSLPNHLASTYNLKPIVGHPSHDEVKTIHAAIRAVNVEAQVPHLYNPELSLQLSQHLFSVQMAIYRKAYPLSLFPADNVCTAPSLLAHIPIELEPVVGTPSNELLKAAQNAIGISESLRISPLFDPDLSIQLSQHLFNLQFARYIQDLAHDQFISKSGKPQRTPQTAPEAQVNSPVPCETAAIHSQSSCVMPTESAQIDPLEVGASQPSVVELNNLGHCALSEITQLEDVIKDIRELTSESKGILESINRVLIATQRTQVIAGEWNNGTYAHLHPVNQQGITAAEFGLPQIRYFYYQGNYHLHLSDAQCAGYLAFFQIGTDLIEGDRDPQLKAGKRDEADQLIFKYLGLVY</sequence>
<evidence type="ECO:0008006" key="4">
    <source>
        <dbReference type="Google" id="ProtNLM"/>
    </source>
</evidence>
<dbReference type="AlphaFoldDB" id="A0A8H3BF51"/>
<protein>
    <recommendedName>
        <fullName evidence="4">Laminin domain protein</fullName>
    </recommendedName>
</protein>
<feature type="compositionally biased region" description="Polar residues" evidence="1">
    <location>
        <begin position="186"/>
        <end position="204"/>
    </location>
</feature>
<comment type="caution">
    <text evidence="2">The sequence shown here is derived from an EMBL/GenBank/DDBJ whole genome shotgun (WGS) entry which is preliminary data.</text>
</comment>
<dbReference type="Proteomes" id="UP000663846">
    <property type="component" value="Unassembled WGS sequence"/>
</dbReference>
<gene>
    <name evidence="2" type="ORF">RDB_LOCUS150779</name>
</gene>
<evidence type="ECO:0000256" key="1">
    <source>
        <dbReference type="SAM" id="MobiDB-lite"/>
    </source>
</evidence>
<accession>A0A8H3BF51</accession>
<reference evidence="2" key="1">
    <citation type="submission" date="2021-01" db="EMBL/GenBank/DDBJ databases">
        <authorList>
            <person name="Kaushik A."/>
        </authorList>
    </citation>
    <scope>NUCLEOTIDE SEQUENCE</scope>
    <source>
        <strain evidence="2">AG1-1C</strain>
    </source>
</reference>
<dbReference type="EMBL" id="CAJMWS010000608">
    <property type="protein sequence ID" value="CAE6454910.1"/>
    <property type="molecule type" value="Genomic_DNA"/>
</dbReference>
<name>A0A8H3BF51_9AGAM</name>